<sequence>MQFSGRSKKGDVFDGFCLFVTPLSNQGLCPASAEITSPALVMSVMYVAISIMRPKKIKFGSIFNLTMRIIRIKFQACLDYAIFKYCSGVNFTSAHLY</sequence>
<accession>A0A840RV72</accession>
<protein>
    <submittedName>
        <fullName evidence="1">Uncharacterized protein</fullName>
    </submittedName>
</protein>
<organism evidence="1 2">
    <name type="scientific">Glaciimonas immobilis</name>
    <dbReference type="NCBI Taxonomy" id="728004"/>
    <lineage>
        <taxon>Bacteria</taxon>
        <taxon>Pseudomonadati</taxon>
        <taxon>Pseudomonadota</taxon>
        <taxon>Betaproteobacteria</taxon>
        <taxon>Burkholderiales</taxon>
        <taxon>Oxalobacteraceae</taxon>
        <taxon>Glaciimonas</taxon>
    </lineage>
</organism>
<dbReference type="AlphaFoldDB" id="A0A840RV72"/>
<dbReference type="Proteomes" id="UP000571084">
    <property type="component" value="Unassembled WGS sequence"/>
</dbReference>
<dbReference type="EMBL" id="JACHHQ010000004">
    <property type="protein sequence ID" value="MBB5200400.1"/>
    <property type="molecule type" value="Genomic_DNA"/>
</dbReference>
<comment type="caution">
    <text evidence="1">The sequence shown here is derived from an EMBL/GenBank/DDBJ whole genome shotgun (WGS) entry which is preliminary data.</text>
</comment>
<gene>
    <name evidence="1" type="ORF">HNR39_002235</name>
</gene>
<reference evidence="1 2" key="1">
    <citation type="submission" date="2020-08" db="EMBL/GenBank/DDBJ databases">
        <title>Genomic Encyclopedia of Type Strains, Phase IV (KMG-IV): sequencing the most valuable type-strain genomes for metagenomic binning, comparative biology and taxonomic classification.</title>
        <authorList>
            <person name="Goeker M."/>
        </authorList>
    </citation>
    <scope>NUCLEOTIDE SEQUENCE [LARGE SCALE GENOMIC DNA]</scope>
    <source>
        <strain evidence="1 2">DSM 23240</strain>
    </source>
</reference>
<evidence type="ECO:0000313" key="1">
    <source>
        <dbReference type="EMBL" id="MBB5200400.1"/>
    </source>
</evidence>
<keyword evidence="2" id="KW-1185">Reference proteome</keyword>
<name>A0A840RV72_9BURK</name>
<proteinExistence type="predicted"/>
<evidence type="ECO:0000313" key="2">
    <source>
        <dbReference type="Proteomes" id="UP000571084"/>
    </source>
</evidence>